<evidence type="ECO:0000313" key="6">
    <source>
        <dbReference type="EMBL" id="STU52486.1"/>
    </source>
</evidence>
<dbReference type="Proteomes" id="UP000254141">
    <property type="component" value="Unassembled WGS sequence"/>
</dbReference>
<dbReference type="GO" id="GO:0015767">
    <property type="term" value="P:lactose transport"/>
    <property type="evidence" value="ECO:0007669"/>
    <property type="project" value="TreeGrafter"/>
</dbReference>
<evidence type="ECO:0000313" key="7">
    <source>
        <dbReference type="EMBL" id="STV59729.1"/>
    </source>
</evidence>
<keyword evidence="2" id="KW-0813">Transport</keyword>
<feature type="transmembrane region" description="Helical" evidence="5">
    <location>
        <begin position="53"/>
        <end position="74"/>
    </location>
</feature>
<keyword evidence="5" id="KW-0812">Transmembrane</keyword>
<keyword evidence="5" id="KW-0472">Membrane</keyword>
<protein>
    <submittedName>
        <fullName evidence="7">Sugar efflux transporter B</fullName>
    </submittedName>
</protein>
<feature type="transmembrane region" description="Helical" evidence="5">
    <location>
        <begin position="12"/>
        <end position="33"/>
    </location>
</feature>
<keyword evidence="4" id="KW-0762">Sugar transport</keyword>
<evidence type="ECO:0000256" key="2">
    <source>
        <dbReference type="ARBA" id="ARBA00022448"/>
    </source>
</evidence>
<evidence type="ECO:0000313" key="8">
    <source>
        <dbReference type="Proteomes" id="UP000254141"/>
    </source>
</evidence>
<evidence type="ECO:0000256" key="3">
    <source>
        <dbReference type="ARBA" id="ARBA00022475"/>
    </source>
</evidence>
<dbReference type="GO" id="GO:0005886">
    <property type="term" value="C:plasma membrane"/>
    <property type="evidence" value="ECO:0007669"/>
    <property type="project" value="UniProtKB-SubCell"/>
</dbReference>
<dbReference type="Proteomes" id="UP000254387">
    <property type="component" value="Unassembled WGS sequence"/>
</dbReference>
<evidence type="ECO:0000313" key="9">
    <source>
        <dbReference type="Proteomes" id="UP000254387"/>
    </source>
</evidence>
<keyword evidence="3" id="KW-1003">Cell membrane</keyword>
<gene>
    <name evidence="7" type="primary">setB_2</name>
    <name evidence="6" type="synonym">setB_1</name>
    <name evidence="6" type="ORF">NCTC5051_03583</name>
    <name evidence="7" type="ORF">NCTC5053_06300</name>
</gene>
<dbReference type="PANTHER" id="PTHR23535">
    <property type="entry name" value="SUGAR EFFLUX TRANSPORTER A-RELATED"/>
    <property type="match status" value="1"/>
</dbReference>
<name>A0A378C2R7_KLEPN</name>
<dbReference type="EMBL" id="UGMN01000004">
    <property type="protein sequence ID" value="STV59729.1"/>
    <property type="molecule type" value="Genomic_DNA"/>
</dbReference>
<evidence type="ECO:0000256" key="4">
    <source>
        <dbReference type="ARBA" id="ARBA00022597"/>
    </source>
</evidence>
<comment type="subcellular location">
    <subcellularLocation>
        <location evidence="1">Cell membrane</location>
        <topology evidence="1">Multi-pass membrane protein</topology>
    </subcellularLocation>
</comment>
<evidence type="ECO:0000256" key="1">
    <source>
        <dbReference type="ARBA" id="ARBA00004651"/>
    </source>
</evidence>
<dbReference type="GO" id="GO:1904659">
    <property type="term" value="P:D-glucose transmembrane transport"/>
    <property type="evidence" value="ECO:0007669"/>
    <property type="project" value="TreeGrafter"/>
</dbReference>
<dbReference type="GO" id="GO:0036448">
    <property type="term" value="P:cellular response to glucose-phosphate stress"/>
    <property type="evidence" value="ECO:0007669"/>
    <property type="project" value="TreeGrafter"/>
</dbReference>
<organism evidence="7 9">
    <name type="scientific">Klebsiella pneumoniae</name>
    <dbReference type="NCBI Taxonomy" id="573"/>
    <lineage>
        <taxon>Bacteria</taxon>
        <taxon>Pseudomonadati</taxon>
        <taxon>Pseudomonadota</taxon>
        <taxon>Gammaproteobacteria</taxon>
        <taxon>Enterobacterales</taxon>
        <taxon>Enterobacteriaceae</taxon>
        <taxon>Klebsiella/Raoultella group</taxon>
        <taxon>Klebsiella</taxon>
        <taxon>Klebsiella pneumoniae complex</taxon>
    </lineage>
</organism>
<dbReference type="EMBL" id="UGLU01000001">
    <property type="protein sequence ID" value="STU52486.1"/>
    <property type="molecule type" value="Genomic_DNA"/>
</dbReference>
<keyword evidence="5" id="KW-1133">Transmembrane helix</keyword>
<accession>A0A378C2R7</accession>
<reference evidence="8 9" key="1">
    <citation type="submission" date="2018-06" db="EMBL/GenBank/DDBJ databases">
        <authorList>
            <consortium name="Pathogen Informatics"/>
            <person name="Doyle S."/>
        </authorList>
    </citation>
    <scope>NUCLEOTIDE SEQUENCE [LARGE SCALE GENOMIC DNA]</scope>
    <source>
        <strain evidence="6 8">NCTC5051</strain>
        <strain evidence="7 9">NCTC5053</strain>
    </source>
</reference>
<evidence type="ECO:0000256" key="5">
    <source>
        <dbReference type="SAM" id="Phobius"/>
    </source>
</evidence>
<dbReference type="GO" id="GO:0005351">
    <property type="term" value="F:carbohydrate:proton symporter activity"/>
    <property type="evidence" value="ECO:0007669"/>
    <property type="project" value="TreeGrafter"/>
</dbReference>
<dbReference type="PANTHER" id="PTHR23535:SF2">
    <property type="entry name" value="SUGAR EFFLUX TRANSPORTER A-RELATED"/>
    <property type="match status" value="1"/>
</dbReference>
<proteinExistence type="predicted"/>
<dbReference type="AlphaFoldDB" id="A0A378C2R7"/>
<sequence length="83" mass="8656">MENRSAALPRRGFDVTSSAFLIVAFLTGIAGALQTPTLSLFLTNEVHVRPAMVGFFFTGSAVIGILVSQFLAGAPTVRAIASS</sequence>